<dbReference type="Pfam" id="PF08584">
    <property type="entry name" value="Ribonuc_P_40"/>
    <property type="match status" value="1"/>
</dbReference>
<dbReference type="RefSeq" id="XP_013253744.1">
    <property type="nucleotide sequence ID" value="XM_013398290.1"/>
</dbReference>
<organism evidence="1 2">
    <name type="scientific">Exophiala aquamarina CBS 119918</name>
    <dbReference type="NCBI Taxonomy" id="1182545"/>
    <lineage>
        <taxon>Eukaryota</taxon>
        <taxon>Fungi</taxon>
        <taxon>Dikarya</taxon>
        <taxon>Ascomycota</taxon>
        <taxon>Pezizomycotina</taxon>
        <taxon>Eurotiomycetes</taxon>
        <taxon>Chaetothyriomycetidae</taxon>
        <taxon>Chaetothyriales</taxon>
        <taxon>Herpotrichiellaceae</taxon>
        <taxon>Exophiala</taxon>
    </lineage>
</organism>
<dbReference type="AlphaFoldDB" id="A0A072NTE3"/>
<dbReference type="GO" id="GO:0030677">
    <property type="term" value="C:ribonuclease P complex"/>
    <property type="evidence" value="ECO:0007669"/>
    <property type="project" value="InterPro"/>
</dbReference>
<dbReference type="InterPro" id="IPR013893">
    <property type="entry name" value="RNase_P_Rpp40"/>
</dbReference>
<dbReference type="STRING" id="1182545.A0A072NTE3"/>
<dbReference type="GO" id="GO:0001682">
    <property type="term" value="P:tRNA 5'-leader removal"/>
    <property type="evidence" value="ECO:0007669"/>
    <property type="project" value="InterPro"/>
</dbReference>
<comment type="caution">
    <text evidence="1">The sequence shown here is derived from an EMBL/GenBank/DDBJ whole genome shotgun (WGS) entry which is preliminary data.</text>
</comment>
<keyword evidence="2" id="KW-1185">Reference proteome</keyword>
<dbReference type="EMBL" id="AMGV01000027">
    <property type="protein sequence ID" value="KEF51154.1"/>
    <property type="molecule type" value="Genomic_DNA"/>
</dbReference>
<sequence>MAQATSNPTFITDDVQESFHDLLEYVDLIQLGSPRVQSMDQVDPFISRYSVPDDLSEKELEKQNVRVLRWEGLISAQWMLTLLYALITQSRLCDSASLTKQHQWLLITATTHKRACKGGADGYKVLLQPNPDMATSTQVDEDANHSEGPEAIVPDRVGMSWSSANLEFIAQGESGIPSELPKQSQRLVTGISSGFQRFLCAEYVNGVSCP</sequence>
<accession>A0A072NTE3</accession>
<reference evidence="1 2" key="1">
    <citation type="submission" date="2013-03" db="EMBL/GenBank/DDBJ databases">
        <title>The Genome Sequence of Exophiala aquamarina CBS 119918.</title>
        <authorList>
            <consortium name="The Broad Institute Genomics Platform"/>
            <person name="Cuomo C."/>
            <person name="de Hoog S."/>
            <person name="Gorbushina A."/>
            <person name="Walker B."/>
            <person name="Young S.K."/>
            <person name="Zeng Q."/>
            <person name="Gargeya S."/>
            <person name="Fitzgerald M."/>
            <person name="Haas B."/>
            <person name="Abouelleil A."/>
            <person name="Allen A.W."/>
            <person name="Alvarado L."/>
            <person name="Arachchi H.M."/>
            <person name="Berlin A.M."/>
            <person name="Chapman S.B."/>
            <person name="Gainer-Dewar J."/>
            <person name="Goldberg J."/>
            <person name="Griggs A."/>
            <person name="Gujja S."/>
            <person name="Hansen M."/>
            <person name="Howarth C."/>
            <person name="Imamovic A."/>
            <person name="Ireland A."/>
            <person name="Larimer J."/>
            <person name="McCowan C."/>
            <person name="Murphy C."/>
            <person name="Pearson M."/>
            <person name="Poon T.W."/>
            <person name="Priest M."/>
            <person name="Roberts A."/>
            <person name="Saif S."/>
            <person name="Shea T."/>
            <person name="Sisk P."/>
            <person name="Sykes S."/>
            <person name="Wortman J."/>
            <person name="Nusbaum C."/>
            <person name="Birren B."/>
        </authorList>
    </citation>
    <scope>NUCLEOTIDE SEQUENCE [LARGE SCALE GENOMIC DNA]</scope>
    <source>
        <strain evidence="1 2">CBS 119918</strain>
    </source>
</reference>
<gene>
    <name evidence="1" type="ORF">A1O9_12768</name>
</gene>
<evidence type="ECO:0000313" key="2">
    <source>
        <dbReference type="Proteomes" id="UP000027920"/>
    </source>
</evidence>
<name>A0A072NTE3_9EURO</name>
<proteinExistence type="predicted"/>
<dbReference type="GeneID" id="25287662"/>
<dbReference type="Proteomes" id="UP000027920">
    <property type="component" value="Unassembled WGS sequence"/>
</dbReference>
<protein>
    <submittedName>
        <fullName evidence="1">Uncharacterized protein</fullName>
    </submittedName>
</protein>
<dbReference type="HOGENOM" id="CLU_1310124_0_0_1"/>
<evidence type="ECO:0000313" key="1">
    <source>
        <dbReference type="EMBL" id="KEF51154.1"/>
    </source>
</evidence>
<dbReference type="VEuPathDB" id="FungiDB:A1O9_12768"/>
<dbReference type="OrthoDB" id="63112at2759"/>